<dbReference type="EMBL" id="CZQC01000036">
    <property type="protein sequence ID" value="CUS41130.1"/>
    <property type="molecule type" value="Genomic_DNA"/>
</dbReference>
<dbReference type="InterPro" id="IPR036097">
    <property type="entry name" value="HisK_dim/P_sf"/>
</dbReference>
<dbReference type="InterPro" id="IPR011006">
    <property type="entry name" value="CheY-like_superfamily"/>
</dbReference>
<dbReference type="InterPro" id="IPR035965">
    <property type="entry name" value="PAS-like_dom_sf"/>
</dbReference>
<dbReference type="CDD" id="cd00082">
    <property type="entry name" value="HisKA"/>
    <property type="match status" value="1"/>
</dbReference>
<evidence type="ECO:0000259" key="10">
    <source>
        <dbReference type="PROSITE" id="PS50109"/>
    </source>
</evidence>
<dbReference type="AlphaFoldDB" id="A0A160TA63"/>
<evidence type="ECO:0000256" key="8">
    <source>
        <dbReference type="ARBA" id="ARBA00023012"/>
    </source>
</evidence>
<comment type="catalytic activity">
    <reaction evidence="1">
        <text>ATP + protein L-histidine = ADP + protein N-phospho-L-histidine.</text>
        <dbReference type="EC" id="2.7.13.3"/>
    </reaction>
</comment>
<evidence type="ECO:0000256" key="5">
    <source>
        <dbReference type="ARBA" id="ARBA00022741"/>
    </source>
</evidence>
<evidence type="ECO:0000259" key="11">
    <source>
        <dbReference type="PROSITE" id="PS50110"/>
    </source>
</evidence>
<evidence type="ECO:0000256" key="9">
    <source>
        <dbReference type="SAM" id="Phobius"/>
    </source>
</evidence>
<dbReference type="FunFam" id="1.10.287.130:FF:000002">
    <property type="entry name" value="Two-component osmosensing histidine kinase"/>
    <property type="match status" value="1"/>
</dbReference>
<dbReference type="Gene3D" id="3.30.450.20">
    <property type="entry name" value="PAS domain"/>
    <property type="match status" value="1"/>
</dbReference>
<evidence type="ECO:0000256" key="3">
    <source>
        <dbReference type="ARBA" id="ARBA00022553"/>
    </source>
</evidence>
<evidence type="ECO:0000256" key="4">
    <source>
        <dbReference type="ARBA" id="ARBA00022679"/>
    </source>
</evidence>
<dbReference type="FunFam" id="3.30.565.10:FF:000010">
    <property type="entry name" value="Sensor histidine kinase RcsC"/>
    <property type="match status" value="1"/>
</dbReference>
<dbReference type="InterPro" id="IPR003661">
    <property type="entry name" value="HisK_dim/P_dom"/>
</dbReference>
<dbReference type="InterPro" id="IPR000014">
    <property type="entry name" value="PAS"/>
</dbReference>
<dbReference type="InterPro" id="IPR001789">
    <property type="entry name" value="Sig_transdc_resp-reg_receiver"/>
</dbReference>
<dbReference type="InterPro" id="IPR005467">
    <property type="entry name" value="His_kinase_dom"/>
</dbReference>
<evidence type="ECO:0000256" key="2">
    <source>
        <dbReference type="ARBA" id="ARBA00012438"/>
    </source>
</evidence>
<dbReference type="PRINTS" id="PR00344">
    <property type="entry name" value="BCTRLSENSOR"/>
</dbReference>
<keyword evidence="3" id="KW-0597">Phosphoprotein</keyword>
<dbReference type="Gene3D" id="3.30.565.10">
    <property type="entry name" value="Histidine kinase-like ATPase, C-terminal domain"/>
    <property type="match status" value="1"/>
</dbReference>
<keyword evidence="7" id="KW-0067">ATP-binding</keyword>
<dbReference type="CDD" id="cd16922">
    <property type="entry name" value="HATPase_EvgS-ArcB-TorS-like"/>
    <property type="match status" value="1"/>
</dbReference>
<name>A0A160TA63_9ZZZZ</name>
<evidence type="ECO:0000256" key="6">
    <source>
        <dbReference type="ARBA" id="ARBA00022777"/>
    </source>
</evidence>
<dbReference type="SMART" id="SM00387">
    <property type="entry name" value="HATPase_c"/>
    <property type="match status" value="1"/>
</dbReference>
<evidence type="ECO:0000313" key="12">
    <source>
        <dbReference type="EMBL" id="CUS41130.1"/>
    </source>
</evidence>
<dbReference type="SUPFAM" id="SSF55874">
    <property type="entry name" value="ATPase domain of HSP90 chaperone/DNA topoisomerase II/histidine kinase"/>
    <property type="match status" value="1"/>
</dbReference>
<dbReference type="NCBIfam" id="TIGR00229">
    <property type="entry name" value="sensory_box"/>
    <property type="match status" value="1"/>
</dbReference>
<dbReference type="SMART" id="SM00448">
    <property type="entry name" value="REC"/>
    <property type="match status" value="1"/>
</dbReference>
<feature type="domain" description="Response regulatory" evidence="11">
    <location>
        <begin position="418"/>
        <end position="531"/>
    </location>
</feature>
<dbReference type="GO" id="GO:0000155">
    <property type="term" value="F:phosphorelay sensor kinase activity"/>
    <property type="evidence" value="ECO:0007669"/>
    <property type="project" value="InterPro"/>
</dbReference>
<dbReference type="InterPro" id="IPR003594">
    <property type="entry name" value="HATPase_dom"/>
</dbReference>
<keyword evidence="6 12" id="KW-0418">Kinase</keyword>
<dbReference type="PANTHER" id="PTHR45339:SF5">
    <property type="entry name" value="HISTIDINE KINASE"/>
    <property type="match status" value="1"/>
</dbReference>
<dbReference type="SUPFAM" id="SSF47384">
    <property type="entry name" value="Homodimeric domain of signal transducing histidine kinase"/>
    <property type="match status" value="1"/>
</dbReference>
<dbReference type="SUPFAM" id="SSF52172">
    <property type="entry name" value="CheY-like"/>
    <property type="match status" value="2"/>
</dbReference>
<dbReference type="Gene3D" id="1.10.287.130">
    <property type="match status" value="1"/>
</dbReference>
<sequence length="685" mass="76197">MLWFWTLPIIAVLIGIIIVQELSRRRFQSERLGLLQSEQQLQLIWDHLPDSILEILQDGTIIKSNRPSEYFDGELLVGHKIGECLAPEQQSVFLNSLSRAIETLTPQSYQLELIGGQGKRVTLSNQLVPIVRATKLASLLVISRDITELTNAQNVLKQQTKFAEDASTAKSRFLASMSHEIRTPMNGLLGMVSLLEGTEMTSEQQGYLRTISHSSEHLLAIVNDVLDLSKIEANKLTLNVVPFDLNDMALRVIEIVSPKAREKSLAIQLFFEDGVPSHVVGDPTRIRQVLMNLLTNAIKFTDEGHVLLRVVLVRQVENDATLRFSVEDSGIGISADKAVLLFEEYSFAHGAISANQGGTGLGLNICQRLANLMGGKIGVVSSPGIGSCFWMDITLPVAAIEVENSLTTTLLTTKNSYDIWVADALAINRALVVSVVRKMGFRVRQFENIESLIAELSRHQPHVLVISSALYRKANFDSVRRAVREHGGRIAMTADNGFFEGSDRLSKQGMDASWEWPIGQEEVKRILLRLLDKTRPVSDIITRFNHEESENKSALEGINILLAEDNPVNQKVVTQILRHLGCEVAVVAHGGEVLRYLEHTRPDIILMDCHMPVMDGVEATAAIRANPEIRDIPIIALSADAMEEQRQLCEDVGMDGYLTKPVRLHDMKQALQAFSQPLTKHFRKG</sequence>
<feature type="domain" description="Histidine kinase" evidence="10">
    <location>
        <begin position="176"/>
        <end position="397"/>
    </location>
</feature>
<dbReference type="Pfam" id="PF08448">
    <property type="entry name" value="PAS_4"/>
    <property type="match status" value="1"/>
</dbReference>
<keyword evidence="9" id="KW-1133">Transmembrane helix</keyword>
<dbReference type="InterPro" id="IPR004358">
    <property type="entry name" value="Sig_transdc_His_kin-like_C"/>
</dbReference>
<dbReference type="CDD" id="cd17546">
    <property type="entry name" value="REC_hyHK_CKI1_RcsC-like"/>
    <property type="match status" value="1"/>
</dbReference>
<gene>
    <name evidence="12" type="ORF">MGWOODY_Tha689</name>
</gene>
<dbReference type="Pfam" id="PF00072">
    <property type="entry name" value="Response_reg"/>
    <property type="match status" value="1"/>
</dbReference>
<dbReference type="InterPro" id="IPR036890">
    <property type="entry name" value="HATPase_C_sf"/>
</dbReference>
<feature type="transmembrane region" description="Helical" evidence="9">
    <location>
        <begin position="6"/>
        <end position="23"/>
    </location>
</feature>
<dbReference type="SMART" id="SM00388">
    <property type="entry name" value="HisKA"/>
    <property type="match status" value="1"/>
</dbReference>
<accession>A0A160TA63</accession>
<dbReference type="SUPFAM" id="SSF55785">
    <property type="entry name" value="PYP-like sensor domain (PAS domain)"/>
    <property type="match status" value="1"/>
</dbReference>
<evidence type="ECO:0000256" key="7">
    <source>
        <dbReference type="ARBA" id="ARBA00022840"/>
    </source>
</evidence>
<organism evidence="12">
    <name type="scientific">hydrothermal vent metagenome</name>
    <dbReference type="NCBI Taxonomy" id="652676"/>
    <lineage>
        <taxon>unclassified sequences</taxon>
        <taxon>metagenomes</taxon>
        <taxon>ecological metagenomes</taxon>
    </lineage>
</organism>
<protein>
    <recommendedName>
        <fullName evidence="2">histidine kinase</fullName>
        <ecNumber evidence="2">2.7.13.3</ecNumber>
    </recommendedName>
</protein>
<keyword evidence="9" id="KW-0812">Transmembrane</keyword>
<keyword evidence="5" id="KW-0547">Nucleotide-binding</keyword>
<dbReference type="PROSITE" id="PS50109">
    <property type="entry name" value="HIS_KIN"/>
    <property type="match status" value="1"/>
</dbReference>
<dbReference type="Pfam" id="PF00512">
    <property type="entry name" value="HisKA"/>
    <property type="match status" value="1"/>
</dbReference>
<keyword evidence="8" id="KW-0902">Two-component regulatory system</keyword>
<reference evidence="12" key="1">
    <citation type="submission" date="2015-10" db="EMBL/GenBank/DDBJ databases">
        <authorList>
            <person name="Gilbert D.G."/>
        </authorList>
    </citation>
    <scope>NUCLEOTIDE SEQUENCE</scope>
</reference>
<feature type="domain" description="Response regulatory" evidence="11">
    <location>
        <begin position="559"/>
        <end position="675"/>
    </location>
</feature>
<keyword evidence="9" id="KW-0472">Membrane</keyword>
<dbReference type="Gene3D" id="3.40.50.2300">
    <property type="match status" value="2"/>
</dbReference>
<evidence type="ECO:0000256" key="1">
    <source>
        <dbReference type="ARBA" id="ARBA00000085"/>
    </source>
</evidence>
<dbReference type="GO" id="GO:0005524">
    <property type="term" value="F:ATP binding"/>
    <property type="evidence" value="ECO:0007669"/>
    <property type="project" value="UniProtKB-KW"/>
</dbReference>
<proteinExistence type="predicted"/>
<dbReference type="Pfam" id="PF02518">
    <property type="entry name" value="HATPase_c"/>
    <property type="match status" value="1"/>
</dbReference>
<dbReference type="PANTHER" id="PTHR45339">
    <property type="entry name" value="HYBRID SIGNAL TRANSDUCTION HISTIDINE KINASE J"/>
    <property type="match status" value="1"/>
</dbReference>
<dbReference type="EC" id="2.7.13.3" evidence="2"/>
<dbReference type="PROSITE" id="PS50110">
    <property type="entry name" value="RESPONSE_REGULATORY"/>
    <property type="match status" value="2"/>
</dbReference>
<dbReference type="InterPro" id="IPR013656">
    <property type="entry name" value="PAS_4"/>
</dbReference>
<keyword evidence="4 12" id="KW-0808">Transferase</keyword>